<keyword evidence="1" id="KW-0472">Membrane</keyword>
<reference evidence="2 3" key="1">
    <citation type="journal article" date="2019" name="Int. J. Syst. Evol. Microbiol.">
        <title>The Global Catalogue of Microorganisms (GCM) 10K type strain sequencing project: providing services to taxonomists for standard genome sequencing and annotation.</title>
        <authorList>
            <consortium name="The Broad Institute Genomics Platform"/>
            <consortium name="The Broad Institute Genome Sequencing Center for Infectious Disease"/>
            <person name="Wu L."/>
            <person name="Ma J."/>
        </authorList>
    </citation>
    <scope>NUCLEOTIDE SEQUENCE [LARGE SCALE GENOMIC DNA]</scope>
    <source>
        <strain evidence="2 3">JCM 17504</strain>
    </source>
</reference>
<comment type="caution">
    <text evidence="2">The sequence shown here is derived from an EMBL/GenBank/DDBJ whole genome shotgun (WGS) entry which is preliminary data.</text>
</comment>
<gene>
    <name evidence="2" type="ORF">GCM10025751_56040</name>
</gene>
<name>A0AAV3URE8_9EURY</name>
<accession>A0AAV3URE8</accession>
<keyword evidence="3" id="KW-1185">Reference proteome</keyword>
<keyword evidence="1" id="KW-1133">Transmembrane helix</keyword>
<feature type="transmembrane region" description="Helical" evidence="1">
    <location>
        <begin position="64"/>
        <end position="85"/>
    </location>
</feature>
<dbReference type="RefSeq" id="WP_227779068.1">
    <property type="nucleotide sequence ID" value="NZ_BAABKX010000030.1"/>
</dbReference>
<evidence type="ECO:0000313" key="2">
    <source>
        <dbReference type="EMBL" id="GAA5065289.1"/>
    </source>
</evidence>
<evidence type="ECO:0000313" key="3">
    <source>
        <dbReference type="Proteomes" id="UP001501729"/>
    </source>
</evidence>
<dbReference type="AlphaFoldDB" id="A0AAV3URE8"/>
<dbReference type="GeneID" id="68617215"/>
<keyword evidence="1" id="KW-0812">Transmembrane</keyword>
<proteinExistence type="predicted"/>
<feature type="transmembrane region" description="Helical" evidence="1">
    <location>
        <begin position="20"/>
        <end position="43"/>
    </location>
</feature>
<sequence length="102" mass="10626">MPVAAQATNEASDVMCSSGLGPVITLAFGMITLGMILLSAFRGAIAINKIGSARSDKKKEGREALKGAIITFLGAWFFPLFAVVIDKAGVSTLSCVNFANIM</sequence>
<evidence type="ECO:0000256" key="1">
    <source>
        <dbReference type="SAM" id="Phobius"/>
    </source>
</evidence>
<protein>
    <submittedName>
        <fullName evidence="2">Uncharacterized protein</fullName>
    </submittedName>
</protein>
<dbReference type="Proteomes" id="UP001501729">
    <property type="component" value="Unassembled WGS sequence"/>
</dbReference>
<dbReference type="EMBL" id="BAABKX010000030">
    <property type="protein sequence ID" value="GAA5065289.1"/>
    <property type="molecule type" value="Genomic_DNA"/>
</dbReference>
<organism evidence="2 3">
    <name type="scientific">Haladaptatus pallidirubidus</name>
    <dbReference type="NCBI Taxonomy" id="1008152"/>
    <lineage>
        <taxon>Archaea</taxon>
        <taxon>Methanobacteriati</taxon>
        <taxon>Methanobacteriota</taxon>
        <taxon>Stenosarchaea group</taxon>
        <taxon>Halobacteria</taxon>
        <taxon>Halobacteriales</taxon>
        <taxon>Haladaptataceae</taxon>
        <taxon>Haladaptatus</taxon>
    </lineage>
</organism>